<organism evidence="1 2">
    <name type="scientific">Panagrolaimus sp. ES5</name>
    <dbReference type="NCBI Taxonomy" id="591445"/>
    <lineage>
        <taxon>Eukaryota</taxon>
        <taxon>Metazoa</taxon>
        <taxon>Ecdysozoa</taxon>
        <taxon>Nematoda</taxon>
        <taxon>Chromadorea</taxon>
        <taxon>Rhabditida</taxon>
        <taxon>Tylenchina</taxon>
        <taxon>Panagrolaimomorpha</taxon>
        <taxon>Panagrolaimoidea</taxon>
        <taxon>Panagrolaimidae</taxon>
        <taxon>Panagrolaimus</taxon>
    </lineage>
</organism>
<sequence>MTESLRDSLNLKSLTIINSFRFEFAPFCCKTSSLIIYNGLNGFERCAPKISDVSPFLSLIKDLTFNETYCYMISRKLLTKMTKYFPSLESLNFNITLGKFNKTYEYVEDQIKESTIKFVKAIKHTIKVPEKITCTFYKFEKDMKFPNINLCKRRIFHGFKFDASIMHFRCFHKIIQTAGLKTTILEVRVAK</sequence>
<reference evidence="2" key="1">
    <citation type="submission" date="2022-11" db="UniProtKB">
        <authorList>
            <consortium name="WormBaseParasite"/>
        </authorList>
    </citation>
    <scope>IDENTIFICATION</scope>
</reference>
<proteinExistence type="predicted"/>
<evidence type="ECO:0000313" key="1">
    <source>
        <dbReference type="Proteomes" id="UP000887579"/>
    </source>
</evidence>
<name>A0AC34FKR4_9BILA</name>
<evidence type="ECO:0000313" key="2">
    <source>
        <dbReference type="WBParaSite" id="ES5_v2.g17934.t1"/>
    </source>
</evidence>
<accession>A0AC34FKR4</accession>
<protein>
    <submittedName>
        <fullName evidence="2">Ribosomal protein S10</fullName>
    </submittedName>
</protein>
<dbReference type="Proteomes" id="UP000887579">
    <property type="component" value="Unplaced"/>
</dbReference>
<dbReference type="WBParaSite" id="ES5_v2.g17934.t1">
    <property type="protein sequence ID" value="ES5_v2.g17934.t1"/>
    <property type="gene ID" value="ES5_v2.g17934"/>
</dbReference>